<feature type="coiled-coil region" evidence="1">
    <location>
        <begin position="176"/>
        <end position="260"/>
    </location>
</feature>
<feature type="coiled-coil region" evidence="1">
    <location>
        <begin position="53"/>
        <end position="136"/>
    </location>
</feature>
<keyword evidence="5" id="KW-1185">Reference proteome</keyword>
<dbReference type="Pfam" id="PF05257">
    <property type="entry name" value="CHAP"/>
    <property type="match status" value="1"/>
</dbReference>
<organism evidence="4 5">
    <name type="scientific">Candidatus Nanogingivalis gingivitcus</name>
    <dbReference type="NCBI Taxonomy" id="2171992"/>
    <lineage>
        <taxon>Bacteria</taxon>
        <taxon>Candidatus Saccharimonadota</taxon>
        <taxon>Candidatus Nanosyncoccalia</taxon>
        <taxon>Candidatus Nanogingivales</taxon>
        <taxon>Candidatus Nanogingivalaceae</taxon>
        <taxon>Candidatus Nanogingivalis</taxon>
    </lineage>
</organism>
<dbReference type="Proteomes" id="UP001190925">
    <property type="component" value="Unassembled WGS sequence"/>
</dbReference>
<dbReference type="PRINTS" id="PR01852">
    <property type="entry name" value="SIBAPROTEIN"/>
</dbReference>
<dbReference type="PROSITE" id="PS50911">
    <property type="entry name" value="CHAP"/>
    <property type="match status" value="1"/>
</dbReference>
<reference evidence="4 5" key="2">
    <citation type="journal article" date="2020" name="Cell Rep.">
        <title>Acquisition and Adaptation of Ultra-small Parasitic Reduced Genome Bacteria to Mammalian Hosts.</title>
        <authorList>
            <person name="McLean J.S."/>
            <person name="Bor B."/>
            <person name="Kerns K.A."/>
            <person name="Liu Q."/>
            <person name="To T.T."/>
            <person name="Solden L."/>
            <person name="Hendrickson E.L."/>
            <person name="Wrighton K."/>
            <person name="Shi W."/>
            <person name="He X."/>
        </authorList>
    </citation>
    <scope>NUCLEOTIDE SEQUENCE [LARGE SCALE GENOMIC DNA]</scope>
    <source>
        <strain evidence="4 5">TM7_CMJM_G6_1_HOT_870</strain>
    </source>
</reference>
<sequence>MKKNLNNVNILNNKNNKLIKEKEKMKITKKLLINGSLSLTMAVASVIAILPKNADAEKTTQQLENEIQALQSQINDAESQAKNLRDKAKTLQAELAGIEKEKSLIQSQLQISQVQYEKLQKEIKETEENINNNKSALGTILADISLEENITPLERIAGSSNLSQALDHLEYQSSIKDQLVEKVEAIKKDKKRLESKRDEVKLTLENQKTANKALQEKINQQNTLLAKTNGEEAEYSKYAKERGEEKLKLQQEQQELIQRQIRQASGGQIPALLGGTTAYPWNDSNCYVDANAWSWGGYDGNGNDDMGYGCRQCVSYTAWRLLKEKGIRALWWGNANMWPASARRAGFRTGRDPKVGSIGVIMRGAYGHVVWIDSIEGNYVWVSQYNYGGPQGWGHFSRMRVPASTYDTYIYFD</sequence>
<proteinExistence type="predicted"/>
<keyword evidence="2" id="KW-0812">Transmembrane</keyword>
<protein>
    <recommendedName>
        <fullName evidence="3">Peptidase C51 domain-containing protein</fullName>
    </recommendedName>
</protein>
<accession>A0ABY0FK19</accession>
<feature type="transmembrane region" description="Helical" evidence="2">
    <location>
        <begin position="31"/>
        <end position="50"/>
    </location>
</feature>
<evidence type="ECO:0000259" key="3">
    <source>
        <dbReference type="PROSITE" id="PS50911"/>
    </source>
</evidence>
<dbReference type="EMBL" id="PRLK01000008">
    <property type="protein sequence ID" value="RYC72432.1"/>
    <property type="molecule type" value="Genomic_DNA"/>
</dbReference>
<keyword evidence="1" id="KW-0175">Coiled coil</keyword>
<dbReference type="Gene3D" id="3.90.1720.10">
    <property type="entry name" value="endopeptidase domain like (from Nostoc punctiforme)"/>
    <property type="match status" value="1"/>
</dbReference>
<gene>
    <name evidence="4" type="ORF">G6CMJM_00530</name>
</gene>
<keyword evidence="2" id="KW-1133">Transmembrane helix</keyword>
<evidence type="ECO:0000256" key="1">
    <source>
        <dbReference type="SAM" id="Coils"/>
    </source>
</evidence>
<evidence type="ECO:0000313" key="5">
    <source>
        <dbReference type="Proteomes" id="UP001190925"/>
    </source>
</evidence>
<feature type="domain" description="Peptidase C51" evidence="3">
    <location>
        <begin position="288"/>
        <end position="413"/>
    </location>
</feature>
<dbReference type="InterPro" id="IPR009148">
    <property type="entry name" value="PcsB-like"/>
</dbReference>
<evidence type="ECO:0000256" key="2">
    <source>
        <dbReference type="SAM" id="Phobius"/>
    </source>
</evidence>
<reference evidence="4 5" key="1">
    <citation type="journal article" date="2018" name="bioRxiv">
        <title>Evidence of independent acquisition and adaption of ultra-small bacteria to human hosts across the highly diverse yet reduced genomes of the phylum Saccharibacteria.</title>
        <authorList>
            <person name="McLean J.S."/>
            <person name="Bor B."/>
            <person name="To T.T."/>
            <person name="Liu Q."/>
            <person name="Kearns K.A."/>
            <person name="Solden L.M."/>
            <person name="Wrighton K.C."/>
            <person name="He X."/>
            <person name="Shi W."/>
        </authorList>
    </citation>
    <scope>NUCLEOTIDE SEQUENCE [LARGE SCALE GENOMIC DNA]</scope>
    <source>
        <strain evidence="4 5">TM7_CMJM_G6_1_HOT_870</strain>
    </source>
</reference>
<comment type="caution">
    <text evidence="4">The sequence shown here is derived from an EMBL/GenBank/DDBJ whole genome shotgun (WGS) entry which is preliminary data.</text>
</comment>
<name>A0ABY0FK19_9BACT</name>
<dbReference type="SUPFAM" id="SSF54001">
    <property type="entry name" value="Cysteine proteinases"/>
    <property type="match status" value="1"/>
</dbReference>
<keyword evidence="2" id="KW-0472">Membrane</keyword>
<dbReference type="Gene3D" id="6.10.250.3150">
    <property type="match status" value="1"/>
</dbReference>
<dbReference type="InterPro" id="IPR038765">
    <property type="entry name" value="Papain-like_cys_pep_sf"/>
</dbReference>
<dbReference type="InterPro" id="IPR007921">
    <property type="entry name" value="CHAP_dom"/>
</dbReference>
<feature type="coiled-coil region" evidence="1">
    <location>
        <begin position="1"/>
        <end position="28"/>
    </location>
</feature>
<evidence type="ECO:0000313" key="4">
    <source>
        <dbReference type="EMBL" id="RYC72432.1"/>
    </source>
</evidence>
<dbReference type="RefSeq" id="WP_129718926.1">
    <property type="nucleotide sequence ID" value="NZ_PRLK01000008.1"/>
</dbReference>